<dbReference type="OrthoDB" id="9794403at2"/>
<protein>
    <recommendedName>
        <fullName evidence="1">Transposase IS200-like domain-containing protein</fullName>
    </recommendedName>
</protein>
<name>A0A5D0RGB7_9FLAO</name>
<sequence length="179" mass="20947">MKDRKRNRLKGYDYSQDNLYFVTICVKDRICCFGKIIEELDFGETSNDLSVCEGALQYRIQLNEYGIIVKERLLWLETQYPYVILDNFVVMPNNVHAVIEIDSLKISDKVVKIKSLSSLVGAFKTTSSKLIHETGFLDFSWQRSFHDHIIRTQSSYQNISNYIDLNPQKWQQDSLFSEV</sequence>
<dbReference type="EMBL" id="VSKK01000001">
    <property type="protein sequence ID" value="TYB79951.1"/>
    <property type="molecule type" value="Genomic_DNA"/>
</dbReference>
<reference evidence="2 3" key="1">
    <citation type="submission" date="2019-08" db="EMBL/GenBank/DDBJ databases">
        <title>Genomes of Antarctic Bizionia species.</title>
        <authorList>
            <person name="Bowman J.P."/>
        </authorList>
    </citation>
    <scope>NUCLEOTIDE SEQUENCE [LARGE SCALE GENOMIC DNA]</scope>
    <source>
        <strain evidence="2 3">ADA-4</strain>
    </source>
</reference>
<dbReference type="GO" id="GO:0004803">
    <property type="term" value="F:transposase activity"/>
    <property type="evidence" value="ECO:0007669"/>
    <property type="project" value="InterPro"/>
</dbReference>
<gene>
    <name evidence="2" type="ORF">ES674_08380</name>
</gene>
<dbReference type="Gene3D" id="3.30.70.1290">
    <property type="entry name" value="Transposase IS200-like"/>
    <property type="match status" value="1"/>
</dbReference>
<dbReference type="InterPro" id="IPR002686">
    <property type="entry name" value="Transposase_17"/>
</dbReference>
<evidence type="ECO:0000313" key="2">
    <source>
        <dbReference type="EMBL" id="TYB79951.1"/>
    </source>
</evidence>
<dbReference type="GO" id="GO:0006313">
    <property type="term" value="P:DNA transposition"/>
    <property type="evidence" value="ECO:0007669"/>
    <property type="project" value="InterPro"/>
</dbReference>
<dbReference type="InterPro" id="IPR052715">
    <property type="entry name" value="RAYT_transposase"/>
</dbReference>
<dbReference type="Proteomes" id="UP000323720">
    <property type="component" value="Unassembled WGS sequence"/>
</dbReference>
<dbReference type="PANTHER" id="PTHR36966:SF1">
    <property type="entry name" value="REP-ASSOCIATED TYROSINE TRANSPOSASE"/>
    <property type="match status" value="1"/>
</dbReference>
<dbReference type="PANTHER" id="PTHR36966">
    <property type="entry name" value="REP-ASSOCIATED TYROSINE TRANSPOSASE"/>
    <property type="match status" value="1"/>
</dbReference>
<accession>A0A5D0RGB7</accession>
<dbReference type="AlphaFoldDB" id="A0A5D0RGB7"/>
<comment type="caution">
    <text evidence="2">The sequence shown here is derived from an EMBL/GenBank/DDBJ whole genome shotgun (WGS) entry which is preliminary data.</text>
</comment>
<evidence type="ECO:0000259" key="1">
    <source>
        <dbReference type="SMART" id="SM01321"/>
    </source>
</evidence>
<proteinExistence type="predicted"/>
<feature type="domain" description="Transposase IS200-like" evidence="1">
    <location>
        <begin position="15"/>
        <end position="166"/>
    </location>
</feature>
<evidence type="ECO:0000313" key="3">
    <source>
        <dbReference type="Proteomes" id="UP000323720"/>
    </source>
</evidence>
<dbReference type="InterPro" id="IPR036515">
    <property type="entry name" value="Transposase_17_sf"/>
</dbReference>
<organism evidence="2 3">
    <name type="scientific">Bizionia myxarmorum</name>
    <dbReference type="NCBI Taxonomy" id="291186"/>
    <lineage>
        <taxon>Bacteria</taxon>
        <taxon>Pseudomonadati</taxon>
        <taxon>Bacteroidota</taxon>
        <taxon>Flavobacteriia</taxon>
        <taxon>Flavobacteriales</taxon>
        <taxon>Flavobacteriaceae</taxon>
        <taxon>Bizionia</taxon>
    </lineage>
</organism>
<dbReference type="SMART" id="SM01321">
    <property type="entry name" value="Y1_Tnp"/>
    <property type="match status" value="1"/>
</dbReference>
<dbReference type="SUPFAM" id="SSF143422">
    <property type="entry name" value="Transposase IS200-like"/>
    <property type="match status" value="1"/>
</dbReference>
<dbReference type="GO" id="GO:0043565">
    <property type="term" value="F:sequence-specific DNA binding"/>
    <property type="evidence" value="ECO:0007669"/>
    <property type="project" value="TreeGrafter"/>
</dbReference>
<keyword evidence="3" id="KW-1185">Reference proteome</keyword>